<dbReference type="STRING" id="1123392.GCA_000376425_02967"/>
<dbReference type="OrthoDB" id="9790889at2"/>
<dbReference type="InterPro" id="IPR004183">
    <property type="entry name" value="Xdiol_dOase_suB"/>
</dbReference>
<dbReference type="EMBL" id="LDUG01000036">
    <property type="protein sequence ID" value="KVW94252.1"/>
    <property type="molecule type" value="Genomic_DNA"/>
</dbReference>
<dbReference type="PATRIC" id="fig|36861.3.peg.2334"/>
<dbReference type="RefSeq" id="WP_059757270.1">
    <property type="nucleotide sequence ID" value="NZ_LDUG01000036.1"/>
</dbReference>
<evidence type="ECO:0000313" key="7">
    <source>
        <dbReference type="EMBL" id="KVW94252.1"/>
    </source>
</evidence>
<dbReference type="PANTHER" id="PTHR30096">
    <property type="entry name" value="4,5-DOPA DIOXYGENASE EXTRADIOL-LIKE PROTEIN"/>
    <property type="match status" value="1"/>
</dbReference>
<keyword evidence="3" id="KW-0479">Metal-binding</keyword>
<evidence type="ECO:0000256" key="1">
    <source>
        <dbReference type="ARBA" id="ARBA00001947"/>
    </source>
</evidence>
<evidence type="ECO:0000256" key="4">
    <source>
        <dbReference type="ARBA" id="ARBA00022833"/>
    </source>
</evidence>
<keyword evidence="5" id="KW-0560">Oxidoreductase</keyword>
<accession>A0A106BKP3</accession>
<dbReference type="GO" id="GO:0008270">
    <property type="term" value="F:zinc ion binding"/>
    <property type="evidence" value="ECO:0007669"/>
    <property type="project" value="InterPro"/>
</dbReference>
<name>A0A106BKP3_THIDE</name>
<dbReference type="Proteomes" id="UP000064243">
    <property type="component" value="Unassembled WGS sequence"/>
</dbReference>
<gene>
    <name evidence="7" type="ORF">ABW22_12745</name>
</gene>
<evidence type="ECO:0000259" key="6">
    <source>
        <dbReference type="Pfam" id="PF02900"/>
    </source>
</evidence>
<dbReference type="CDD" id="cd07363">
    <property type="entry name" value="45_DOPA_Dioxygenase"/>
    <property type="match status" value="1"/>
</dbReference>
<comment type="caution">
    <text evidence="7">The sequence shown here is derived from an EMBL/GenBank/DDBJ whole genome shotgun (WGS) entry which is preliminary data.</text>
</comment>
<evidence type="ECO:0000313" key="8">
    <source>
        <dbReference type="Proteomes" id="UP000064243"/>
    </source>
</evidence>
<dbReference type="PIRSF" id="PIRSF006157">
    <property type="entry name" value="Doxgns_DODA"/>
    <property type="match status" value="1"/>
</dbReference>
<dbReference type="PANTHER" id="PTHR30096:SF0">
    <property type="entry name" value="4,5-DOPA DIOXYGENASE EXTRADIOL-LIKE PROTEIN"/>
    <property type="match status" value="1"/>
</dbReference>
<protein>
    <submittedName>
        <fullName evidence="7">Aromatic ring-cleaving dioxygenase</fullName>
    </submittedName>
</protein>
<dbReference type="InterPro" id="IPR014436">
    <property type="entry name" value="Extradiol_dOase_DODA"/>
</dbReference>
<keyword evidence="8" id="KW-1185">Reference proteome</keyword>
<reference evidence="7 8" key="1">
    <citation type="journal article" date="2015" name="Appl. Environ. Microbiol.">
        <title>Aerobic and Anaerobic Thiosulfate Oxidation by a Cold-Adapted, Subglacial Chemoautotroph.</title>
        <authorList>
            <person name="Harrold Z.R."/>
            <person name="Skidmore M.L."/>
            <person name="Hamilton T.L."/>
            <person name="Desch L."/>
            <person name="Amada K."/>
            <person name="van Gelder W."/>
            <person name="Glover K."/>
            <person name="Roden E.E."/>
            <person name="Boyd E.S."/>
        </authorList>
    </citation>
    <scope>NUCLEOTIDE SEQUENCE [LARGE SCALE GENOMIC DNA]</scope>
    <source>
        <strain evidence="7 8">RG</strain>
    </source>
</reference>
<keyword evidence="4" id="KW-0862">Zinc</keyword>
<comment type="cofactor">
    <cofactor evidence="1">
        <name>Zn(2+)</name>
        <dbReference type="ChEBI" id="CHEBI:29105"/>
    </cofactor>
</comment>
<dbReference type="AlphaFoldDB" id="A0A106BKP3"/>
<evidence type="ECO:0000256" key="5">
    <source>
        <dbReference type="ARBA" id="ARBA00023002"/>
    </source>
</evidence>
<keyword evidence="7" id="KW-0223">Dioxygenase</keyword>
<comment type="similarity">
    <text evidence="2">Belongs to the DODA-type extradiol aromatic ring-opening dioxygenase family.</text>
</comment>
<evidence type="ECO:0000256" key="2">
    <source>
        <dbReference type="ARBA" id="ARBA00007581"/>
    </source>
</evidence>
<organism evidence="7 8">
    <name type="scientific">Thiobacillus denitrificans</name>
    <dbReference type="NCBI Taxonomy" id="36861"/>
    <lineage>
        <taxon>Bacteria</taxon>
        <taxon>Pseudomonadati</taxon>
        <taxon>Pseudomonadota</taxon>
        <taxon>Betaproteobacteria</taxon>
        <taxon>Nitrosomonadales</taxon>
        <taxon>Thiobacillaceae</taxon>
        <taxon>Thiobacillus</taxon>
    </lineage>
</organism>
<feature type="domain" description="Extradiol ring-cleavage dioxygenase class III enzyme subunit B" evidence="6">
    <location>
        <begin position="7"/>
        <end position="264"/>
    </location>
</feature>
<dbReference type="Pfam" id="PF02900">
    <property type="entry name" value="LigB"/>
    <property type="match status" value="1"/>
</dbReference>
<dbReference type="GO" id="GO:0016702">
    <property type="term" value="F:oxidoreductase activity, acting on single donors with incorporation of molecular oxygen, incorporation of two atoms of oxygen"/>
    <property type="evidence" value="ECO:0007669"/>
    <property type="project" value="UniProtKB-ARBA"/>
</dbReference>
<sequence>MKRLPTYFLSHGGGPWPYLTGALREHYRPLEASLKALARELGSKPRAVLMVSGHWEASAFTVMASPHPSMVYDYAGFPEHTYHVEYSAPGSPELAARVKHLLEAAGIEARLDANRGFDHGCIAPMAVMYPEADVPVIQLSLQIGYDPQTHFALGRALAPVRDEGVLIIGSGLSYHNLREFGAQAKVASEAFDAWLQQTLVHSPPDARTQRLLQWAQAPSARRAHPQADHLIPLMVAVGAAEDEAAACIYHEQDFFGGVTASSFRFGQMR</sequence>
<evidence type="ECO:0000256" key="3">
    <source>
        <dbReference type="ARBA" id="ARBA00022723"/>
    </source>
</evidence>
<dbReference type="SUPFAM" id="SSF53213">
    <property type="entry name" value="LigB-like"/>
    <property type="match status" value="1"/>
</dbReference>
<proteinExistence type="inferred from homology"/>
<dbReference type="Gene3D" id="3.40.830.10">
    <property type="entry name" value="LigB-like"/>
    <property type="match status" value="1"/>
</dbReference>
<dbReference type="GO" id="GO:0008198">
    <property type="term" value="F:ferrous iron binding"/>
    <property type="evidence" value="ECO:0007669"/>
    <property type="project" value="InterPro"/>
</dbReference>